<comment type="caution">
    <text evidence="1">The sequence shown here is derived from an EMBL/GenBank/DDBJ whole genome shotgun (WGS) entry which is preliminary data.</text>
</comment>
<sequence length="107" mass="12375">MGLLLICIESRIYINTIITRENFFNLLSFNNSKWEGPFYFIQGADTQFGMISTFERDSDTGWEEEIRLTKKAIQLINTMTPKPKFFIVCGDLIHSFPGGKRPFGSRK</sequence>
<dbReference type="InterPro" id="IPR029052">
    <property type="entry name" value="Metallo-depent_PP-like"/>
</dbReference>
<evidence type="ECO:0008006" key="3">
    <source>
        <dbReference type="Google" id="ProtNLM"/>
    </source>
</evidence>
<organism evidence="1 2">
    <name type="scientific">Caerostris extrusa</name>
    <name type="common">Bark spider</name>
    <name type="synonym">Caerostris bankana</name>
    <dbReference type="NCBI Taxonomy" id="172846"/>
    <lineage>
        <taxon>Eukaryota</taxon>
        <taxon>Metazoa</taxon>
        <taxon>Ecdysozoa</taxon>
        <taxon>Arthropoda</taxon>
        <taxon>Chelicerata</taxon>
        <taxon>Arachnida</taxon>
        <taxon>Araneae</taxon>
        <taxon>Araneomorphae</taxon>
        <taxon>Entelegynae</taxon>
        <taxon>Araneoidea</taxon>
        <taxon>Araneidae</taxon>
        <taxon>Caerostris</taxon>
    </lineage>
</organism>
<dbReference type="EMBL" id="BPLR01017083">
    <property type="protein sequence ID" value="GIY88618.1"/>
    <property type="molecule type" value="Genomic_DNA"/>
</dbReference>
<evidence type="ECO:0000313" key="1">
    <source>
        <dbReference type="EMBL" id="GIY88618.1"/>
    </source>
</evidence>
<dbReference type="PANTHER" id="PTHR43143">
    <property type="entry name" value="METALLOPHOSPHOESTERASE, CALCINEURIN SUPERFAMILY"/>
    <property type="match status" value="1"/>
</dbReference>
<dbReference type="PANTHER" id="PTHR43143:SF1">
    <property type="entry name" value="SERINE_THREONINE-PROTEIN PHOSPHATASE CPPED1"/>
    <property type="match status" value="1"/>
</dbReference>
<dbReference type="Proteomes" id="UP001054945">
    <property type="component" value="Unassembled WGS sequence"/>
</dbReference>
<proteinExistence type="predicted"/>
<keyword evidence="2" id="KW-1185">Reference proteome</keyword>
<protein>
    <recommendedName>
        <fullName evidence="3">Calcineurin-like phosphoesterase domain-containing protein</fullName>
    </recommendedName>
</protein>
<accession>A0AAV4X1U3</accession>
<gene>
    <name evidence="1" type="primary">cpped1</name>
    <name evidence="1" type="ORF">CEXT_590571</name>
</gene>
<dbReference type="InterPro" id="IPR051918">
    <property type="entry name" value="STPP_CPPED1"/>
</dbReference>
<name>A0AAV4X1U3_CAEEX</name>
<reference evidence="1 2" key="1">
    <citation type="submission" date="2021-06" db="EMBL/GenBank/DDBJ databases">
        <title>Caerostris extrusa draft genome.</title>
        <authorList>
            <person name="Kono N."/>
            <person name="Arakawa K."/>
        </authorList>
    </citation>
    <scope>NUCLEOTIDE SEQUENCE [LARGE SCALE GENOMIC DNA]</scope>
</reference>
<dbReference type="SUPFAM" id="SSF56300">
    <property type="entry name" value="Metallo-dependent phosphatases"/>
    <property type="match status" value="1"/>
</dbReference>
<dbReference type="AlphaFoldDB" id="A0AAV4X1U3"/>
<evidence type="ECO:0000313" key="2">
    <source>
        <dbReference type="Proteomes" id="UP001054945"/>
    </source>
</evidence>